<evidence type="ECO:0000256" key="1">
    <source>
        <dbReference type="SAM" id="MobiDB-lite"/>
    </source>
</evidence>
<proteinExistence type="predicted"/>
<sequence length="149" mass="17084">MDERTLQIQHSLYQYSRAIYRTIKDLIDPYVDHSTQLVYRREVLGACESTMERLATDPQYFSKPDRALFGEIRRYFPITVQAQVSWAVSHGVNAAITFIEEQIEAGTFDGGLAHCHATTRKGKPCQRTPLPDRDYCPSHQHLERSRAAA</sequence>
<protein>
    <submittedName>
        <fullName evidence="2">Unannotated protein</fullName>
    </submittedName>
</protein>
<dbReference type="EMBL" id="CAEZXP010000002">
    <property type="protein sequence ID" value="CAB4696214.1"/>
    <property type="molecule type" value="Genomic_DNA"/>
</dbReference>
<feature type="compositionally biased region" description="Basic and acidic residues" evidence="1">
    <location>
        <begin position="130"/>
        <end position="149"/>
    </location>
</feature>
<organism evidence="2">
    <name type="scientific">freshwater metagenome</name>
    <dbReference type="NCBI Taxonomy" id="449393"/>
    <lineage>
        <taxon>unclassified sequences</taxon>
        <taxon>metagenomes</taxon>
        <taxon>ecological metagenomes</taxon>
    </lineage>
</organism>
<accession>A0A6J6PIW7</accession>
<dbReference type="AlphaFoldDB" id="A0A6J6PIW7"/>
<feature type="region of interest" description="Disordered" evidence="1">
    <location>
        <begin position="121"/>
        <end position="149"/>
    </location>
</feature>
<evidence type="ECO:0000313" key="2">
    <source>
        <dbReference type="EMBL" id="CAB4696214.1"/>
    </source>
</evidence>
<reference evidence="2" key="1">
    <citation type="submission" date="2020-05" db="EMBL/GenBank/DDBJ databases">
        <authorList>
            <person name="Chiriac C."/>
            <person name="Salcher M."/>
            <person name="Ghai R."/>
            <person name="Kavagutti S V."/>
        </authorList>
    </citation>
    <scope>NUCLEOTIDE SEQUENCE</scope>
</reference>
<gene>
    <name evidence="2" type="ORF">UFOPK2399_01041</name>
</gene>
<name>A0A6J6PIW7_9ZZZZ</name>